<reference evidence="4" key="1">
    <citation type="submission" date="2024-05" db="EMBL/GenBank/DDBJ databases">
        <title>Herbiconiux sp. A18JL235.</title>
        <authorList>
            <person name="Zhang G."/>
        </authorList>
    </citation>
    <scope>NUCLEOTIDE SEQUENCE</scope>
    <source>
        <strain evidence="4">A18JL235</strain>
    </source>
</reference>
<feature type="transmembrane region" description="Helical" evidence="3">
    <location>
        <begin position="60"/>
        <end position="82"/>
    </location>
</feature>
<feature type="transmembrane region" description="Helical" evidence="3">
    <location>
        <begin position="256"/>
        <end position="283"/>
    </location>
</feature>
<accession>A0AB39BDK0</accession>
<evidence type="ECO:0000256" key="2">
    <source>
        <dbReference type="SAM" id="MobiDB-lite"/>
    </source>
</evidence>
<keyword evidence="3" id="KW-0812">Transmembrane</keyword>
<dbReference type="RefSeq" id="WP_368496630.1">
    <property type="nucleotide sequence ID" value="NZ_CP162511.1"/>
</dbReference>
<organism evidence="4">
    <name type="scientific">Herbiconiux sp. A18JL235</name>
    <dbReference type="NCBI Taxonomy" id="3152363"/>
    <lineage>
        <taxon>Bacteria</taxon>
        <taxon>Bacillati</taxon>
        <taxon>Actinomycetota</taxon>
        <taxon>Actinomycetes</taxon>
        <taxon>Micrococcales</taxon>
        <taxon>Microbacteriaceae</taxon>
        <taxon>Herbiconiux</taxon>
    </lineage>
</organism>
<keyword evidence="1" id="KW-0175">Coiled coil</keyword>
<feature type="region of interest" description="Disordered" evidence="2">
    <location>
        <begin position="456"/>
        <end position="498"/>
    </location>
</feature>
<keyword evidence="3" id="KW-0472">Membrane</keyword>
<feature type="transmembrane region" description="Helical" evidence="3">
    <location>
        <begin position="427"/>
        <end position="445"/>
    </location>
</feature>
<keyword evidence="3" id="KW-1133">Transmembrane helix</keyword>
<feature type="transmembrane region" description="Helical" evidence="3">
    <location>
        <begin position="295"/>
        <end position="318"/>
    </location>
</feature>
<feature type="coiled-coil region" evidence="1">
    <location>
        <begin position="6"/>
        <end position="33"/>
    </location>
</feature>
<proteinExistence type="predicted"/>
<feature type="transmembrane region" description="Helical" evidence="3">
    <location>
        <begin position="403"/>
        <end position="421"/>
    </location>
</feature>
<sequence length="498" mass="51897">MARLTNGQLQELVERLQAENTLLRDEARAAAERADAVLADRAAPTSEEAPRHRRHRGRTVASVVLVVIGLLLAPVAVVGSWAQGQLVDTDRFVATFGPLAHDPDVKAFLVDQVMRVVDEQVDFEQSTREVFEAVDQLGLPPRASAALQALETPAALGLRTLATTVVTNFVDSEAFETIWQQTLRISHQQLVAALTNDPGRALSISSTGELSIQLGPIIDAVKGAMVAQGLGFAQAIPSVDIGIVVAQSASLSQLTLIYGLAVGVGQWLPVVALLFLAAGVAVAKRRVVTLFATGLALGVLMVLLGIALRVGNVVAIASTAQYVPGPAVSAVYDGVTSLIASTIAAVATLGFTVMVVSWVLGPWRPAPALRSAFGEGVGRLRRVGDRRGISTGAFGRALGRQRVLVQVLIGVIAAAVIVFVRPLSTGQIVWTAVVAVVLLLLVEVLQRPAGWPGGAAVEAEDAASVPPGGKPAGGTDGDTDAAADDQVDESTVRMELRG</sequence>
<feature type="compositionally biased region" description="Acidic residues" evidence="2">
    <location>
        <begin position="477"/>
        <end position="488"/>
    </location>
</feature>
<gene>
    <name evidence="4" type="ORF">ABFY20_12800</name>
</gene>
<name>A0AB39BDK0_9MICO</name>
<evidence type="ECO:0000256" key="1">
    <source>
        <dbReference type="SAM" id="Coils"/>
    </source>
</evidence>
<feature type="transmembrane region" description="Helical" evidence="3">
    <location>
        <begin position="338"/>
        <end position="360"/>
    </location>
</feature>
<evidence type="ECO:0000256" key="3">
    <source>
        <dbReference type="SAM" id="Phobius"/>
    </source>
</evidence>
<dbReference type="EMBL" id="CP162511">
    <property type="protein sequence ID" value="XDI04221.1"/>
    <property type="molecule type" value="Genomic_DNA"/>
</dbReference>
<protein>
    <submittedName>
        <fullName evidence="4">Uncharacterized protein</fullName>
    </submittedName>
</protein>
<evidence type="ECO:0000313" key="4">
    <source>
        <dbReference type="EMBL" id="XDI04221.1"/>
    </source>
</evidence>
<dbReference type="AlphaFoldDB" id="A0AB39BDK0"/>